<accession>A0A556U2F0</accession>
<dbReference type="InterPro" id="IPR051656">
    <property type="entry name" value="LEM_domain"/>
</dbReference>
<organism evidence="2 3">
    <name type="scientific">Bagarius yarrelli</name>
    <name type="common">Goonch</name>
    <name type="synonym">Bagrus yarrelli</name>
    <dbReference type="NCBI Taxonomy" id="175774"/>
    <lineage>
        <taxon>Eukaryota</taxon>
        <taxon>Metazoa</taxon>
        <taxon>Chordata</taxon>
        <taxon>Craniata</taxon>
        <taxon>Vertebrata</taxon>
        <taxon>Euteleostomi</taxon>
        <taxon>Actinopterygii</taxon>
        <taxon>Neopterygii</taxon>
        <taxon>Teleostei</taxon>
        <taxon>Ostariophysi</taxon>
        <taxon>Siluriformes</taxon>
        <taxon>Sisoridae</taxon>
        <taxon>Sisorinae</taxon>
        <taxon>Bagarius</taxon>
    </lineage>
</organism>
<sequence length="100" mass="11643">MSSLSSKSSNELAKLLDEYGINHGPIVDSTRQLYEKKLAEAMARNTKKSPDKTYYREEQEEVTYVTYHPPANCVNMFFFVCFFCRTRRTRITESADNVDE</sequence>
<dbReference type="PANTHER" id="PTHR12019:SF5">
    <property type="entry name" value="EMERIN (EMERY-DREIFUSS MUSCULAR DYSTROPHY)"/>
    <property type="match status" value="1"/>
</dbReference>
<protein>
    <recommendedName>
        <fullName evidence="1">LEM domain-containing protein</fullName>
    </recommendedName>
</protein>
<reference evidence="2 3" key="1">
    <citation type="journal article" date="2019" name="Genome Biol. Evol.">
        <title>Whole-Genome Sequencing of the Giant Devil Catfish, Bagarius yarrelli.</title>
        <authorList>
            <person name="Jiang W."/>
            <person name="Lv Y."/>
            <person name="Cheng L."/>
            <person name="Yang K."/>
            <person name="Chao B."/>
            <person name="Wang X."/>
            <person name="Li Y."/>
            <person name="Pan X."/>
            <person name="You X."/>
            <person name="Zhang Y."/>
            <person name="Yang J."/>
            <person name="Li J."/>
            <person name="Zhang X."/>
            <person name="Liu S."/>
            <person name="Sun C."/>
            <person name="Yang J."/>
            <person name="Shi Q."/>
        </authorList>
    </citation>
    <scope>NUCLEOTIDE SEQUENCE [LARGE SCALE GENOMIC DNA]</scope>
    <source>
        <strain evidence="2">JWS20170419001</strain>
        <tissue evidence="2">Muscle</tissue>
    </source>
</reference>
<gene>
    <name evidence="2" type="ORF">Baya_7748</name>
</gene>
<evidence type="ECO:0000313" key="2">
    <source>
        <dbReference type="EMBL" id="TSM04863.1"/>
    </source>
</evidence>
<dbReference type="AlphaFoldDB" id="A0A556U2F0"/>
<comment type="caution">
    <text evidence="2">The sequence shown here is derived from an EMBL/GenBank/DDBJ whole genome shotgun (WGS) entry which is preliminary data.</text>
</comment>
<dbReference type="FunFam" id="1.10.720.40:FF:000001">
    <property type="entry name" value="LEM domain containing 2, isoform CRA_a"/>
    <property type="match status" value="1"/>
</dbReference>
<evidence type="ECO:0000313" key="3">
    <source>
        <dbReference type="Proteomes" id="UP000319801"/>
    </source>
</evidence>
<dbReference type="Proteomes" id="UP000319801">
    <property type="component" value="Unassembled WGS sequence"/>
</dbReference>
<dbReference type="OrthoDB" id="10015574at2759"/>
<keyword evidence="3" id="KW-1185">Reference proteome</keyword>
<dbReference type="SMART" id="SM00540">
    <property type="entry name" value="LEM"/>
    <property type="match status" value="1"/>
</dbReference>
<proteinExistence type="predicted"/>
<dbReference type="PANTHER" id="PTHR12019">
    <property type="entry name" value="LAMINA-ASSOCIATED POLYPEPTIDE THYMOPOIETIN"/>
    <property type="match status" value="1"/>
</dbReference>
<dbReference type="Gene3D" id="1.10.720.40">
    <property type="match status" value="1"/>
</dbReference>
<name>A0A556U2F0_BAGYA</name>
<evidence type="ECO:0000259" key="1">
    <source>
        <dbReference type="PROSITE" id="PS50954"/>
    </source>
</evidence>
<dbReference type="EMBL" id="VCAZ01000040">
    <property type="protein sequence ID" value="TSM04863.1"/>
    <property type="molecule type" value="Genomic_DNA"/>
</dbReference>
<dbReference type="InterPro" id="IPR003887">
    <property type="entry name" value="LEM_dom"/>
</dbReference>
<dbReference type="InterPro" id="IPR011015">
    <property type="entry name" value="LEM/LEM-like_dom_sf"/>
</dbReference>
<dbReference type="SUPFAM" id="SSF63451">
    <property type="entry name" value="LEM domain"/>
    <property type="match status" value="1"/>
</dbReference>
<dbReference type="Pfam" id="PF03020">
    <property type="entry name" value="LEM"/>
    <property type="match status" value="1"/>
</dbReference>
<feature type="domain" description="LEM" evidence="1">
    <location>
        <begin position="1"/>
        <end position="45"/>
    </location>
</feature>
<dbReference type="PROSITE" id="PS50954">
    <property type="entry name" value="LEM"/>
    <property type="match status" value="1"/>
</dbReference>